<keyword evidence="1" id="KW-0812">Transmembrane</keyword>
<reference evidence="2" key="1">
    <citation type="journal article" date="2021" name="IMA Fungus">
        <title>Genomic characterization of three marine fungi, including Emericellopsis atlantica sp. nov. with signatures of a generalist lifestyle and marine biomass degradation.</title>
        <authorList>
            <person name="Hagestad O.C."/>
            <person name="Hou L."/>
            <person name="Andersen J.H."/>
            <person name="Hansen E.H."/>
            <person name="Altermark B."/>
            <person name="Li C."/>
            <person name="Kuhnert E."/>
            <person name="Cox R.J."/>
            <person name="Crous P.W."/>
            <person name="Spatafora J.W."/>
            <person name="Lail K."/>
            <person name="Amirebrahimi M."/>
            <person name="Lipzen A."/>
            <person name="Pangilinan J."/>
            <person name="Andreopoulos W."/>
            <person name="Hayes R.D."/>
            <person name="Ng V."/>
            <person name="Grigoriev I.V."/>
            <person name="Jackson S.A."/>
            <person name="Sutton T.D.S."/>
            <person name="Dobson A.D.W."/>
            <person name="Rama T."/>
        </authorList>
    </citation>
    <scope>NUCLEOTIDE SEQUENCE</scope>
    <source>
        <strain evidence="2">TRa018bII</strain>
    </source>
</reference>
<dbReference type="PANTHER" id="PTHR28092:SF1">
    <property type="entry name" value="FACTOR-INDUCED GENE 1 PROTEIN"/>
    <property type="match status" value="1"/>
</dbReference>
<dbReference type="EMBL" id="MU251372">
    <property type="protein sequence ID" value="KAG9238270.1"/>
    <property type="molecule type" value="Genomic_DNA"/>
</dbReference>
<sequence>MVKFSKDVAMNLVPYAVLSFGAFVFLLYGLVLAGSATNSPGMSNLFLVSLHKSNGTSNGTQTLGNGTSDLAGEMTVHVGYFGMCTSTASKGLSCSGTYSKDAVALSTTFLPANDFSTMTLFSLASHIQSKVFPCILVVSGVLFFLSFAVLLVLKQLVKRSMTSEKVMYRRWQMKKVFKYLVWVSVALNIAVAAGGQQASQALQWLSDVSDGNLEITSGSNLLGLQWTIVVFSTLFASGSSVIYNKRVVKPKEGMGPGIMSDKGFTELEKGGV</sequence>
<comment type="caution">
    <text evidence="2">The sequence shown here is derived from an EMBL/GenBank/DDBJ whole genome shotgun (WGS) entry which is preliminary data.</text>
</comment>
<feature type="transmembrane region" description="Helical" evidence="1">
    <location>
        <begin position="12"/>
        <end position="36"/>
    </location>
</feature>
<keyword evidence="1" id="KW-0472">Membrane</keyword>
<keyword evidence="1" id="KW-1133">Transmembrane helix</keyword>
<feature type="transmembrane region" description="Helical" evidence="1">
    <location>
        <begin position="176"/>
        <end position="195"/>
    </location>
</feature>
<evidence type="ECO:0000313" key="2">
    <source>
        <dbReference type="EMBL" id="KAG9238270.1"/>
    </source>
</evidence>
<evidence type="ECO:0000256" key="1">
    <source>
        <dbReference type="SAM" id="Phobius"/>
    </source>
</evidence>
<dbReference type="GO" id="GO:0016020">
    <property type="term" value="C:membrane"/>
    <property type="evidence" value="ECO:0007669"/>
    <property type="project" value="InterPro"/>
</dbReference>
<keyword evidence="3" id="KW-1185">Reference proteome</keyword>
<dbReference type="Pfam" id="PF12351">
    <property type="entry name" value="Fig1"/>
    <property type="match status" value="1"/>
</dbReference>
<dbReference type="AlphaFoldDB" id="A0A9P7YR82"/>
<dbReference type="GO" id="GO:0000747">
    <property type="term" value="P:conjugation with cellular fusion"/>
    <property type="evidence" value="ECO:0007669"/>
    <property type="project" value="TreeGrafter"/>
</dbReference>
<accession>A0A9P7YR82</accession>
<feature type="transmembrane region" description="Helical" evidence="1">
    <location>
        <begin position="223"/>
        <end position="244"/>
    </location>
</feature>
<dbReference type="GO" id="GO:0043332">
    <property type="term" value="C:mating projection tip"/>
    <property type="evidence" value="ECO:0007669"/>
    <property type="project" value="TreeGrafter"/>
</dbReference>
<dbReference type="OrthoDB" id="3524679at2759"/>
<protein>
    <submittedName>
        <fullName evidence="2">Ca2+ regulator and membrane fusion protein Fig1-domain-containing protein</fullName>
    </submittedName>
</protein>
<dbReference type="InterPro" id="IPR033481">
    <property type="entry name" value="Dni1/Fig1"/>
</dbReference>
<gene>
    <name evidence="2" type="ORF">BJ875DRAFT_63399</name>
</gene>
<feature type="transmembrane region" description="Helical" evidence="1">
    <location>
        <begin position="130"/>
        <end position="153"/>
    </location>
</feature>
<organism evidence="2 3">
    <name type="scientific">Amylocarpus encephaloides</name>
    <dbReference type="NCBI Taxonomy" id="45428"/>
    <lineage>
        <taxon>Eukaryota</taxon>
        <taxon>Fungi</taxon>
        <taxon>Dikarya</taxon>
        <taxon>Ascomycota</taxon>
        <taxon>Pezizomycotina</taxon>
        <taxon>Leotiomycetes</taxon>
        <taxon>Helotiales</taxon>
        <taxon>Helotiales incertae sedis</taxon>
        <taxon>Amylocarpus</taxon>
    </lineage>
</organism>
<name>A0A9P7YR82_9HELO</name>
<evidence type="ECO:0000313" key="3">
    <source>
        <dbReference type="Proteomes" id="UP000824998"/>
    </source>
</evidence>
<proteinExistence type="predicted"/>
<dbReference type="Proteomes" id="UP000824998">
    <property type="component" value="Unassembled WGS sequence"/>
</dbReference>
<dbReference type="PANTHER" id="PTHR28092">
    <property type="entry name" value="FACTOR-INDUCED GENE 1 PROTEIN"/>
    <property type="match status" value="1"/>
</dbReference>